<dbReference type="RefSeq" id="WP_309942213.1">
    <property type="nucleotide sequence ID" value="NZ_AP025306.1"/>
</dbReference>
<evidence type="ECO:0000313" key="2">
    <source>
        <dbReference type="Proteomes" id="UP001185092"/>
    </source>
</evidence>
<dbReference type="Proteomes" id="UP001185092">
    <property type="component" value="Unassembled WGS sequence"/>
</dbReference>
<keyword evidence="2" id="KW-1185">Reference proteome</keyword>
<name>A0AAE3XSY7_9BACT</name>
<protein>
    <submittedName>
        <fullName evidence="1">Uncharacterized protein</fullName>
    </submittedName>
</protein>
<organism evidence="1 2">
    <name type="scientific">Aureibacter tunicatorum</name>
    <dbReference type="NCBI Taxonomy" id="866807"/>
    <lineage>
        <taxon>Bacteria</taxon>
        <taxon>Pseudomonadati</taxon>
        <taxon>Bacteroidota</taxon>
        <taxon>Cytophagia</taxon>
        <taxon>Cytophagales</taxon>
        <taxon>Persicobacteraceae</taxon>
        <taxon>Aureibacter</taxon>
    </lineage>
</organism>
<sequence>MRQFAFFLMSLVFAFSFVSCKEDEKEILNQELNMLIDNIPERQNIFEPVNVNVHLSHTDQLSSIKLYKGDSVIMMSHGNDFTGGTYQLHYTPVLEDNNQNVEFAIEAMLMSGFLEKQYFQIQFSSIPTRLITDTVRLEIQSNKPISLSFGTNGLIIEDFPSEFQINTRILNIPQTAHPFFYAYTDLFSEYLTVYHRSSFPNFYDIADPKSFFNNYTKNFSNEYNSQFNYYNQKISFFNLSKTPYDIASNVVKFQTDQGAKGFVLILKNRLNPNSSLDEATGEFSFVAKYILAE</sequence>
<gene>
    <name evidence="1" type="ORF">HNQ88_004527</name>
</gene>
<dbReference type="AlphaFoldDB" id="A0AAE3XSY7"/>
<comment type="caution">
    <text evidence="1">The sequence shown here is derived from an EMBL/GenBank/DDBJ whole genome shotgun (WGS) entry which is preliminary data.</text>
</comment>
<accession>A0AAE3XSY7</accession>
<evidence type="ECO:0000313" key="1">
    <source>
        <dbReference type="EMBL" id="MDR6241440.1"/>
    </source>
</evidence>
<dbReference type="EMBL" id="JAVDQD010000008">
    <property type="protein sequence ID" value="MDR6241440.1"/>
    <property type="molecule type" value="Genomic_DNA"/>
</dbReference>
<proteinExistence type="predicted"/>
<dbReference type="PROSITE" id="PS51257">
    <property type="entry name" value="PROKAR_LIPOPROTEIN"/>
    <property type="match status" value="1"/>
</dbReference>
<reference evidence="1" key="1">
    <citation type="submission" date="2023-07" db="EMBL/GenBank/DDBJ databases">
        <title>Genomic Encyclopedia of Type Strains, Phase IV (KMG-IV): sequencing the most valuable type-strain genomes for metagenomic binning, comparative biology and taxonomic classification.</title>
        <authorList>
            <person name="Goeker M."/>
        </authorList>
    </citation>
    <scope>NUCLEOTIDE SEQUENCE</scope>
    <source>
        <strain evidence="1">DSM 26174</strain>
    </source>
</reference>